<feature type="transmembrane region" description="Helical" evidence="5">
    <location>
        <begin position="12"/>
        <end position="38"/>
    </location>
</feature>
<feature type="transmembrane region" description="Helical" evidence="5">
    <location>
        <begin position="142"/>
        <end position="159"/>
    </location>
</feature>
<evidence type="ECO:0000256" key="3">
    <source>
        <dbReference type="ARBA" id="ARBA00022989"/>
    </source>
</evidence>
<proteinExistence type="predicted"/>
<name>A0ABY8VG02_9CORY</name>
<evidence type="ECO:0000256" key="4">
    <source>
        <dbReference type="ARBA" id="ARBA00023136"/>
    </source>
</evidence>
<evidence type="ECO:0000313" key="7">
    <source>
        <dbReference type="EMBL" id="WIM68428.1"/>
    </source>
</evidence>
<evidence type="ECO:0000256" key="5">
    <source>
        <dbReference type="SAM" id="Phobius"/>
    </source>
</evidence>
<feature type="domain" description="Cation efflux protein transmembrane" evidence="6">
    <location>
        <begin position="11"/>
        <end position="178"/>
    </location>
</feature>
<comment type="subcellular location">
    <subcellularLocation>
        <location evidence="1">Membrane</location>
        <topology evidence="1">Multi-pass membrane protein</topology>
    </subcellularLocation>
</comment>
<keyword evidence="4 5" id="KW-0472">Membrane</keyword>
<dbReference type="InterPro" id="IPR027469">
    <property type="entry name" value="Cation_efflux_TMD_sf"/>
</dbReference>
<feature type="transmembrane region" description="Helical" evidence="5">
    <location>
        <begin position="101"/>
        <end position="121"/>
    </location>
</feature>
<dbReference type="SUPFAM" id="SSF161111">
    <property type="entry name" value="Cation efflux protein transmembrane domain-like"/>
    <property type="match status" value="1"/>
</dbReference>
<feature type="transmembrane region" description="Helical" evidence="5">
    <location>
        <begin position="70"/>
        <end position="89"/>
    </location>
</feature>
<dbReference type="RefSeq" id="WP_284825954.1">
    <property type="nucleotide sequence ID" value="NZ_CP126969.1"/>
</dbReference>
<evidence type="ECO:0000256" key="1">
    <source>
        <dbReference type="ARBA" id="ARBA00004141"/>
    </source>
</evidence>
<gene>
    <name evidence="7" type="ORF">QP027_03250</name>
</gene>
<evidence type="ECO:0000256" key="2">
    <source>
        <dbReference type="ARBA" id="ARBA00022692"/>
    </source>
</evidence>
<dbReference type="Pfam" id="PF01545">
    <property type="entry name" value="Cation_efflux"/>
    <property type="match status" value="1"/>
</dbReference>
<dbReference type="EMBL" id="CP126969">
    <property type="protein sequence ID" value="WIM68428.1"/>
    <property type="molecule type" value="Genomic_DNA"/>
</dbReference>
<accession>A0ABY8VG02</accession>
<feature type="transmembrane region" description="Helical" evidence="5">
    <location>
        <begin position="44"/>
        <end position="63"/>
    </location>
</feature>
<organism evidence="7 8">
    <name type="scientific">Corynebacterium breve</name>
    <dbReference type="NCBI Taxonomy" id="3049799"/>
    <lineage>
        <taxon>Bacteria</taxon>
        <taxon>Bacillati</taxon>
        <taxon>Actinomycetota</taxon>
        <taxon>Actinomycetes</taxon>
        <taxon>Mycobacteriales</taxon>
        <taxon>Corynebacteriaceae</taxon>
        <taxon>Corynebacterium</taxon>
    </lineage>
</organism>
<dbReference type="InterPro" id="IPR058533">
    <property type="entry name" value="Cation_efflux_TM"/>
</dbReference>
<keyword evidence="8" id="KW-1185">Reference proteome</keyword>
<reference evidence="7 8" key="1">
    <citation type="submission" date="2023-05" db="EMBL/GenBank/DDBJ databases">
        <title>Corynebacterium suedekumii sp. nov. and Corynebacterium breve sp. nov. isolated from raw cow's milk.</title>
        <authorList>
            <person name="Baer M.K."/>
            <person name="Mehl L."/>
            <person name="Hellmuth R."/>
            <person name="Marke G."/>
            <person name="Lipski A."/>
        </authorList>
    </citation>
    <scope>NUCLEOTIDE SEQUENCE [LARGE SCALE GENOMIC DNA]</scope>
    <source>
        <strain evidence="7 8">R4</strain>
    </source>
</reference>
<evidence type="ECO:0000313" key="8">
    <source>
        <dbReference type="Proteomes" id="UP001225598"/>
    </source>
</evidence>
<dbReference type="Proteomes" id="UP001225598">
    <property type="component" value="Chromosome"/>
</dbReference>
<protein>
    <submittedName>
        <fullName evidence="7">Cation transporter</fullName>
    </submittedName>
</protein>
<dbReference type="Gene3D" id="1.20.1510.10">
    <property type="entry name" value="Cation efflux protein transmembrane domain"/>
    <property type="match status" value="1"/>
</dbReference>
<sequence length="204" mass="22004">MDKTHKIRRVVLIVALLNLAYFFVEFGVAVGIGSVSLFADSVDFLEDTAVNFLVFFAMTWTVTRRRRVGAFLSVVIMVPAIAALATAIYKMFNPSVPEPLTLTATAVGALIVNVVCAALLSQLRHMGTSLTSAAWLAARNDVISNILIIGAGVASMFVPSAWFDILVGLLIAAINFTAAKEVWEQARLEPESIEEALEAAEDDD</sequence>
<keyword evidence="3 5" id="KW-1133">Transmembrane helix</keyword>
<evidence type="ECO:0000259" key="6">
    <source>
        <dbReference type="Pfam" id="PF01545"/>
    </source>
</evidence>
<keyword evidence="2 5" id="KW-0812">Transmembrane</keyword>